<dbReference type="STRING" id="888743.HMPREF9141_1727"/>
<reference evidence="1 2" key="1">
    <citation type="submission" date="2011-01" db="EMBL/GenBank/DDBJ databases">
        <authorList>
            <person name="Muzny D."/>
            <person name="Qin X."/>
            <person name="Deng J."/>
            <person name="Jiang H."/>
            <person name="Liu Y."/>
            <person name="Qu J."/>
            <person name="Song X.-Z."/>
            <person name="Zhang L."/>
            <person name="Thornton R."/>
            <person name="Coyle M."/>
            <person name="Francisco L."/>
            <person name="Jackson L."/>
            <person name="Javaid M."/>
            <person name="Korchina V."/>
            <person name="Kovar C."/>
            <person name="Mata R."/>
            <person name="Mathew T."/>
            <person name="Ngo R."/>
            <person name="Nguyen L."/>
            <person name="Nguyen N."/>
            <person name="Okwuonu G."/>
            <person name="Ongeri F."/>
            <person name="Pham C."/>
            <person name="Simmons D."/>
            <person name="Wilczek-Boney K."/>
            <person name="Hale W."/>
            <person name="Jakkamsetti A."/>
            <person name="Pham P."/>
            <person name="Ruth R."/>
            <person name="San Lucas F."/>
            <person name="Warren J."/>
            <person name="Zhang J."/>
            <person name="Zhao Z."/>
            <person name="Zhou C."/>
            <person name="Zhu D."/>
            <person name="Lee S."/>
            <person name="Bess C."/>
            <person name="Blankenburg K."/>
            <person name="Forbes L."/>
            <person name="Fu Q."/>
            <person name="Gubbala S."/>
            <person name="Hirani K."/>
            <person name="Jayaseelan J.C."/>
            <person name="Lara F."/>
            <person name="Munidasa M."/>
            <person name="Palculict T."/>
            <person name="Patil S."/>
            <person name="Pu L.-L."/>
            <person name="Saada N."/>
            <person name="Tang L."/>
            <person name="Weissenberger G."/>
            <person name="Zhu Y."/>
            <person name="Hemphill L."/>
            <person name="Shang Y."/>
            <person name="Youmans B."/>
            <person name="Ayvaz T."/>
            <person name="Ross M."/>
            <person name="Santibanez J."/>
            <person name="Aqrawi P."/>
            <person name="Gross S."/>
            <person name="Joshi V."/>
            <person name="Fowler G."/>
            <person name="Nazareth L."/>
            <person name="Reid J."/>
            <person name="Worley K."/>
            <person name="Petrosino J."/>
            <person name="Highlander S."/>
            <person name="Gibbs R."/>
        </authorList>
    </citation>
    <scope>NUCLEOTIDE SEQUENCE [LARGE SCALE GENOMIC DNA]</scope>
    <source>
        <strain evidence="1 2">DSM 16608</strain>
    </source>
</reference>
<sequence length="48" mass="5552">MTVYEDVSESGGSLEIFHIESFAKIQKNICLRMAFSEFLITFANRYSQ</sequence>
<accession>F0F810</accession>
<keyword evidence="2" id="KW-1185">Reference proteome</keyword>
<evidence type="ECO:0000313" key="1">
    <source>
        <dbReference type="EMBL" id="EGC19853.1"/>
    </source>
</evidence>
<comment type="caution">
    <text evidence="1">The sequence shown here is derived from an EMBL/GenBank/DDBJ whole genome shotgun (WGS) entry which is preliminary data.</text>
</comment>
<dbReference type="Proteomes" id="UP000005697">
    <property type="component" value="Unassembled WGS sequence"/>
</dbReference>
<proteinExistence type="predicted"/>
<protein>
    <submittedName>
        <fullName evidence="1">Uncharacterized protein</fullName>
    </submittedName>
</protein>
<gene>
    <name evidence="1" type="ORF">HMPREF9141_1727</name>
</gene>
<organism evidence="1 2">
    <name type="scientific">Prevotella multiformis DSM 16608</name>
    <dbReference type="NCBI Taxonomy" id="888743"/>
    <lineage>
        <taxon>Bacteria</taxon>
        <taxon>Pseudomonadati</taxon>
        <taxon>Bacteroidota</taxon>
        <taxon>Bacteroidia</taxon>
        <taxon>Bacteroidales</taxon>
        <taxon>Prevotellaceae</taxon>
        <taxon>Prevotella</taxon>
    </lineage>
</organism>
<dbReference type="EMBL" id="AEWX01000024">
    <property type="protein sequence ID" value="EGC19853.1"/>
    <property type="molecule type" value="Genomic_DNA"/>
</dbReference>
<dbReference type="HOGENOM" id="CLU_3156315_0_0_10"/>
<dbReference type="AlphaFoldDB" id="F0F810"/>
<name>F0F810_9BACT</name>
<evidence type="ECO:0000313" key="2">
    <source>
        <dbReference type="Proteomes" id="UP000005697"/>
    </source>
</evidence>